<evidence type="ECO:0000313" key="3">
    <source>
        <dbReference type="Proteomes" id="UP001412067"/>
    </source>
</evidence>
<evidence type="ECO:0000256" key="1">
    <source>
        <dbReference type="SAM" id="MobiDB-lite"/>
    </source>
</evidence>
<dbReference type="PANTHER" id="PTHR35294:SF1">
    <property type="entry name" value="OS05G0409000 PROTEIN"/>
    <property type="match status" value="1"/>
</dbReference>
<dbReference type="PANTHER" id="PTHR35294">
    <property type="entry name" value="UBIQUITIN-ASSOCIATED/TRANSLATION ELONGATION FACTOR EF1B PROTEIN"/>
    <property type="match status" value="1"/>
</dbReference>
<comment type="caution">
    <text evidence="2">The sequence shown here is derived from an EMBL/GenBank/DDBJ whole genome shotgun (WGS) entry which is preliminary data.</text>
</comment>
<dbReference type="Proteomes" id="UP001412067">
    <property type="component" value="Unassembled WGS sequence"/>
</dbReference>
<dbReference type="EMBL" id="JBBWWR010000007">
    <property type="protein sequence ID" value="KAK8963413.1"/>
    <property type="molecule type" value="Genomic_DNA"/>
</dbReference>
<evidence type="ECO:0000313" key="2">
    <source>
        <dbReference type="EMBL" id="KAK8963413.1"/>
    </source>
</evidence>
<feature type="compositionally biased region" description="Basic and acidic residues" evidence="1">
    <location>
        <begin position="72"/>
        <end position="81"/>
    </location>
</feature>
<dbReference type="SUPFAM" id="SSF46934">
    <property type="entry name" value="UBA-like"/>
    <property type="match status" value="1"/>
</dbReference>
<feature type="region of interest" description="Disordered" evidence="1">
    <location>
        <begin position="1"/>
        <end position="152"/>
    </location>
</feature>
<name>A0ABR2MKB9_9ASPA</name>
<gene>
    <name evidence="2" type="ORF">KSP40_PGU007534</name>
</gene>
<reference evidence="2 3" key="1">
    <citation type="journal article" date="2022" name="Nat. Plants">
        <title>Genomes of leafy and leafless Platanthera orchids illuminate the evolution of mycoheterotrophy.</title>
        <authorList>
            <person name="Li M.H."/>
            <person name="Liu K.W."/>
            <person name="Li Z."/>
            <person name="Lu H.C."/>
            <person name="Ye Q.L."/>
            <person name="Zhang D."/>
            <person name="Wang J.Y."/>
            <person name="Li Y.F."/>
            <person name="Zhong Z.M."/>
            <person name="Liu X."/>
            <person name="Yu X."/>
            <person name="Liu D.K."/>
            <person name="Tu X.D."/>
            <person name="Liu B."/>
            <person name="Hao Y."/>
            <person name="Liao X.Y."/>
            <person name="Jiang Y.T."/>
            <person name="Sun W.H."/>
            <person name="Chen J."/>
            <person name="Chen Y.Q."/>
            <person name="Ai Y."/>
            <person name="Zhai J.W."/>
            <person name="Wu S.S."/>
            <person name="Zhou Z."/>
            <person name="Hsiao Y.Y."/>
            <person name="Wu W.L."/>
            <person name="Chen Y.Y."/>
            <person name="Lin Y.F."/>
            <person name="Hsu J.L."/>
            <person name="Li C.Y."/>
            <person name="Wang Z.W."/>
            <person name="Zhao X."/>
            <person name="Zhong W.Y."/>
            <person name="Ma X.K."/>
            <person name="Ma L."/>
            <person name="Huang J."/>
            <person name="Chen G.Z."/>
            <person name="Huang M.Z."/>
            <person name="Huang L."/>
            <person name="Peng D.H."/>
            <person name="Luo Y.B."/>
            <person name="Zou S.Q."/>
            <person name="Chen S.P."/>
            <person name="Lan S."/>
            <person name="Tsai W.C."/>
            <person name="Van de Peer Y."/>
            <person name="Liu Z.J."/>
        </authorList>
    </citation>
    <scope>NUCLEOTIDE SEQUENCE [LARGE SCALE GENOMIC DNA]</scope>
    <source>
        <strain evidence="2">Lor288</strain>
    </source>
</reference>
<evidence type="ECO:0008006" key="4">
    <source>
        <dbReference type="Google" id="ProtNLM"/>
    </source>
</evidence>
<feature type="compositionally biased region" description="Basic residues" evidence="1">
    <location>
        <begin position="136"/>
        <end position="145"/>
    </location>
</feature>
<feature type="compositionally biased region" description="Polar residues" evidence="1">
    <location>
        <begin position="37"/>
        <end position="49"/>
    </location>
</feature>
<keyword evidence="3" id="KW-1185">Reference proteome</keyword>
<proteinExistence type="predicted"/>
<dbReference type="InterPro" id="IPR009060">
    <property type="entry name" value="UBA-like_sf"/>
</dbReference>
<feature type="compositionally biased region" description="Basic and acidic residues" evidence="1">
    <location>
        <begin position="8"/>
        <end position="23"/>
    </location>
</feature>
<sequence length="647" mass="69725">MSPASKSKSKEKSTPRAGKDQHPKVSIKPSPVHANGATGSSASAYNPTLGTFHALELSSSSATPQPANGRFKTMDDPEDHSGNSPGTTAEFDSISNNGSCSGESEDPKEKLNGTTPRVETTPGCDTDKRDKIRQKNERKHQRQKEKRAQDLHERCNSFLTSRKLEALSHQLVMMGFPPDRAMMAIIANEGRMEESVAWLVLEGDDENRQDVPVKFEDKFSLKVDISDELARIAVMEAKYRCTKQDIERAVVAFEGDLSKAEENLRSQKQAVSATAAPKLDEPVDSAGPSDKIAPPNPNPVLLRSPVKGTSSATFQQPLRDERDLNHRTPVRAASPQETANRNLQHALKRMQPRSTDWTRVQVSAIDNRWTAPSSSPSVSYPPLSSPVQVSGPTMTSELPCFAAPTMGHEVKASFQAAFKEPFVVMRRPKQTVSSSSITPSASPPTSNGWYPNGMEILTGVHGGTLHNLAVMGTNGSTARQIFPQNNLHRTMPSGPVEQTVSTGWGGGQSWNAPGTASSSALAVPSSLGLFTGWGGSSGSSKNDWNTGGLTPHRDYTSIDWSLDLTPLRPPSRNDATSDAWPVFMGGNAARQLMNGGGGGVYLPGLQERSGILTDGSAPASSQEWTSPFEGKDLFRVPRQYVTSSPTL</sequence>
<feature type="compositionally biased region" description="Basic and acidic residues" evidence="1">
    <location>
        <begin position="125"/>
        <end position="135"/>
    </location>
</feature>
<organism evidence="2 3">
    <name type="scientific">Platanthera guangdongensis</name>
    <dbReference type="NCBI Taxonomy" id="2320717"/>
    <lineage>
        <taxon>Eukaryota</taxon>
        <taxon>Viridiplantae</taxon>
        <taxon>Streptophyta</taxon>
        <taxon>Embryophyta</taxon>
        <taxon>Tracheophyta</taxon>
        <taxon>Spermatophyta</taxon>
        <taxon>Magnoliopsida</taxon>
        <taxon>Liliopsida</taxon>
        <taxon>Asparagales</taxon>
        <taxon>Orchidaceae</taxon>
        <taxon>Orchidoideae</taxon>
        <taxon>Orchideae</taxon>
        <taxon>Orchidinae</taxon>
        <taxon>Platanthera</taxon>
    </lineage>
</organism>
<protein>
    <recommendedName>
        <fullName evidence="4">UBA domain-containing protein</fullName>
    </recommendedName>
</protein>
<dbReference type="Gene3D" id="1.10.8.10">
    <property type="entry name" value="DNA helicase RuvA subunit, C-terminal domain"/>
    <property type="match status" value="1"/>
</dbReference>
<feature type="compositionally biased region" description="Polar residues" evidence="1">
    <location>
        <begin position="57"/>
        <end position="66"/>
    </location>
</feature>
<accession>A0ABR2MKB9</accession>
<feature type="region of interest" description="Disordered" evidence="1">
    <location>
        <begin position="264"/>
        <end position="340"/>
    </location>
</feature>
<feature type="compositionally biased region" description="Polar residues" evidence="1">
    <location>
        <begin position="93"/>
        <end position="102"/>
    </location>
</feature>
<feature type="compositionally biased region" description="Polar residues" evidence="1">
    <location>
        <begin position="307"/>
        <end position="316"/>
    </location>
</feature>